<evidence type="ECO:0000313" key="2">
    <source>
        <dbReference type="EMBL" id="KWZ43434.1"/>
    </source>
</evidence>
<reference evidence="2 3" key="1">
    <citation type="submission" date="2015-11" db="EMBL/GenBank/DDBJ databases">
        <authorList>
            <person name="Sahl J."/>
            <person name="Wagner D."/>
            <person name="Keim P."/>
        </authorList>
    </citation>
    <scope>NUCLEOTIDE SEQUENCE [LARGE SCALE GENOMIC DNA]</scope>
    <source>
        <strain evidence="2 3">BDU18</strain>
    </source>
</reference>
<comment type="caution">
    <text evidence="2">The sequence shown here is derived from an EMBL/GenBank/DDBJ whole genome shotgun (WGS) entry which is preliminary data.</text>
</comment>
<dbReference type="RefSeq" id="WP_025992358.1">
    <property type="nucleotide sequence ID" value="NZ_LNJQ01000001.1"/>
</dbReference>
<proteinExistence type="predicted"/>
<evidence type="ECO:0008006" key="4">
    <source>
        <dbReference type="Google" id="ProtNLM"/>
    </source>
</evidence>
<keyword evidence="3" id="KW-1185">Reference proteome</keyword>
<sequence>MRGNEDRDRDSSKGEPVETKRKLPTVSVEWLENAAADLEVSANASRETWALLGLSHRYSENIGRAHAMRHAARMKLDYDRRMFLRTVGLKV</sequence>
<gene>
    <name evidence="2" type="ORF">WS72_11560</name>
</gene>
<organism evidence="2 3">
    <name type="scientific">Burkholderia savannae</name>
    <dbReference type="NCBI Taxonomy" id="1637837"/>
    <lineage>
        <taxon>Bacteria</taxon>
        <taxon>Pseudomonadati</taxon>
        <taxon>Pseudomonadota</taxon>
        <taxon>Betaproteobacteria</taxon>
        <taxon>Burkholderiales</taxon>
        <taxon>Burkholderiaceae</taxon>
        <taxon>Burkholderia</taxon>
        <taxon>pseudomallei group</taxon>
    </lineage>
</organism>
<evidence type="ECO:0000313" key="3">
    <source>
        <dbReference type="Proteomes" id="UP000070255"/>
    </source>
</evidence>
<dbReference type="Proteomes" id="UP000070255">
    <property type="component" value="Unassembled WGS sequence"/>
</dbReference>
<feature type="region of interest" description="Disordered" evidence="1">
    <location>
        <begin position="1"/>
        <end position="23"/>
    </location>
</feature>
<evidence type="ECO:0000256" key="1">
    <source>
        <dbReference type="SAM" id="MobiDB-lite"/>
    </source>
</evidence>
<name>A0ABR5TEL0_9BURK</name>
<accession>A0ABR5TEL0</accession>
<protein>
    <recommendedName>
        <fullName evidence="4">Bacteriophage protein Gp49</fullName>
    </recommendedName>
</protein>
<feature type="compositionally biased region" description="Basic and acidic residues" evidence="1">
    <location>
        <begin position="1"/>
        <end position="21"/>
    </location>
</feature>
<dbReference type="EMBL" id="LNJQ01000001">
    <property type="protein sequence ID" value="KWZ43434.1"/>
    <property type="molecule type" value="Genomic_DNA"/>
</dbReference>